<dbReference type="RefSeq" id="XP_018189395.1">
    <property type="nucleotide sequence ID" value="XM_018332478.1"/>
</dbReference>
<evidence type="ECO:0000313" key="2">
    <source>
        <dbReference type="Proteomes" id="UP000076632"/>
    </source>
</evidence>
<reference evidence="1 2" key="1">
    <citation type="journal article" date="2016" name="Fungal Biol.">
        <title>The genome of Xylona heveae provides a window into fungal endophytism.</title>
        <authorList>
            <person name="Gazis R."/>
            <person name="Kuo A."/>
            <person name="Riley R."/>
            <person name="LaButti K."/>
            <person name="Lipzen A."/>
            <person name="Lin J."/>
            <person name="Amirebrahimi M."/>
            <person name="Hesse C.N."/>
            <person name="Spatafora J.W."/>
            <person name="Henrissat B."/>
            <person name="Hainaut M."/>
            <person name="Grigoriev I.V."/>
            <person name="Hibbett D.S."/>
        </authorList>
    </citation>
    <scope>NUCLEOTIDE SEQUENCE [LARGE SCALE GENOMIC DNA]</scope>
    <source>
        <strain evidence="1 2">TC161</strain>
    </source>
</reference>
<sequence length="67" mass="8040">MHFYFDYIPKYVDYMQQCGFPDAEVIEDAWLTMVFRAFCWHRCHDIVEGSIHIPSRFYGSQQPVFIG</sequence>
<evidence type="ECO:0000313" key="1">
    <source>
        <dbReference type="EMBL" id="KZF23840.1"/>
    </source>
</evidence>
<keyword evidence="2" id="KW-1185">Reference proteome</keyword>
<dbReference type="Proteomes" id="UP000076632">
    <property type="component" value="Unassembled WGS sequence"/>
</dbReference>
<accession>A0A165HQN7</accession>
<protein>
    <submittedName>
        <fullName evidence="1">Uncharacterized protein</fullName>
    </submittedName>
</protein>
<dbReference type="EMBL" id="KV407457">
    <property type="protein sequence ID" value="KZF23840.1"/>
    <property type="molecule type" value="Genomic_DNA"/>
</dbReference>
<dbReference type="STRING" id="1328760.A0A165HQN7"/>
<dbReference type="GeneID" id="28897615"/>
<name>A0A165HQN7_XYLHT</name>
<dbReference type="OrthoDB" id="5227693at2759"/>
<dbReference type="InParanoid" id="A0A165HQN7"/>
<gene>
    <name evidence="1" type="ORF">L228DRAFT_246689</name>
</gene>
<proteinExistence type="predicted"/>
<organism evidence="1 2">
    <name type="scientific">Xylona heveae (strain CBS 132557 / TC161)</name>
    <dbReference type="NCBI Taxonomy" id="1328760"/>
    <lineage>
        <taxon>Eukaryota</taxon>
        <taxon>Fungi</taxon>
        <taxon>Dikarya</taxon>
        <taxon>Ascomycota</taxon>
        <taxon>Pezizomycotina</taxon>
        <taxon>Xylonomycetes</taxon>
        <taxon>Xylonales</taxon>
        <taxon>Xylonaceae</taxon>
        <taxon>Xylona</taxon>
    </lineage>
</organism>
<dbReference type="AlphaFoldDB" id="A0A165HQN7"/>